<dbReference type="GO" id="GO:0031207">
    <property type="term" value="C:Sec62/Sec63 complex"/>
    <property type="evidence" value="ECO:0007669"/>
    <property type="project" value="InterPro"/>
</dbReference>
<feature type="region of interest" description="Disordered" evidence="1">
    <location>
        <begin position="166"/>
        <end position="185"/>
    </location>
</feature>
<gene>
    <name evidence="2" type="primary">SEC66</name>
    <name evidence="2" type="ORF">EC973_000056</name>
</gene>
<dbReference type="PANTHER" id="PTHR28229">
    <property type="entry name" value="TRANSLOCATION PROTEIN SEC66"/>
    <property type="match status" value="1"/>
</dbReference>
<dbReference type="EMBL" id="JABAYA010000001">
    <property type="protein sequence ID" value="KAF7732782.1"/>
    <property type="molecule type" value="Genomic_DNA"/>
</dbReference>
<dbReference type="Pfam" id="PF09802">
    <property type="entry name" value="Sec66"/>
    <property type="match status" value="1"/>
</dbReference>
<evidence type="ECO:0000256" key="1">
    <source>
        <dbReference type="SAM" id="MobiDB-lite"/>
    </source>
</evidence>
<comment type="caution">
    <text evidence="2">The sequence shown here is derived from an EMBL/GenBank/DDBJ whole genome shotgun (WGS) entry which is preliminary data.</text>
</comment>
<reference evidence="2" key="1">
    <citation type="submission" date="2020-01" db="EMBL/GenBank/DDBJ databases">
        <title>Genome Sequencing of Three Apophysomyces-Like Fungal Strains Confirms a Novel Fungal Genus in the Mucoromycota with divergent Burkholderia-like Endosymbiotic Bacteria.</title>
        <authorList>
            <person name="Stajich J.E."/>
            <person name="Macias A.M."/>
            <person name="Carter-House D."/>
            <person name="Lovett B."/>
            <person name="Kasson L.R."/>
            <person name="Berry K."/>
            <person name="Grigoriev I."/>
            <person name="Chang Y."/>
            <person name="Spatafora J."/>
            <person name="Kasson M.T."/>
        </authorList>
    </citation>
    <scope>NUCLEOTIDE SEQUENCE</scope>
    <source>
        <strain evidence="2">NRRL A-21654</strain>
    </source>
</reference>
<evidence type="ECO:0000313" key="3">
    <source>
        <dbReference type="Proteomes" id="UP000605846"/>
    </source>
</evidence>
<dbReference type="InterPro" id="IPR018624">
    <property type="entry name" value="Sec66"/>
</dbReference>
<dbReference type="AlphaFoldDB" id="A0A8H7BZD6"/>
<dbReference type="PANTHER" id="PTHR28229:SF1">
    <property type="entry name" value="TRANSLOCATION PROTEIN SEC66"/>
    <property type="match status" value="1"/>
</dbReference>
<keyword evidence="3" id="KW-1185">Reference proteome</keyword>
<evidence type="ECO:0000313" key="2">
    <source>
        <dbReference type="EMBL" id="KAF7732782.1"/>
    </source>
</evidence>
<sequence length="210" mass="24553">MNSLLLPALYLGGCIAAMSVFSFVYRRATGFKPVDPWFPENVEKEQYIALLNCETPVPEHHLRAALLRRAMEAVRRLVQVQQEKPALQQLQRTGSIGDDLWRDFTVAEQEILMELQEISQEANTYKEGWGQTIFSLAAQMLEHEKQKQLQTEMKNLREVEEKKRLIAEKRQQKEAQEAEERRLKEAKKAEEELLRMEEEEKKKQKGKGKK</sequence>
<dbReference type="Proteomes" id="UP000605846">
    <property type="component" value="Unassembled WGS sequence"/>
</dbReference>
<protein>
    <submittedName>
        <fullName evidence="2">Translocation protein S66</fullName>
    </submittedName>
</protein>
<proteinExistence type="predicted"/>
<accession>A0A8H7BZD6</accession>
<organism evidence="2 3">
    <name type="scientific">Apophysomyces ossiformis</name>
    <dbReference type="NCBI Taxonomy" id="679940"/>
    <lineage>
        <taxon>Eukaryota</taxon>
        <taxon>Fungi</taxon>
        <taxon>Fungi incertae sedis</taxon>
        <taxon>Mucoromycota</taxon>
        <taxon>Mucoromycotina</taxon>
        <taxon>Mucoromycetes</taxon>
        <taxon>Mucorales</taxon>
        <taxon>Mucorineae</taxon>
        <taxon>Mucoraceae</taxon>
        <taxon>Apophysomyces</taxon>
    </lineage>
</organism>
<dbReference type="GO" id="GO:0031204">
    <property type="term" value="P:post-translational protein targeting to membrane, translocation"/>
    <property type="evidence" value="ECO:0007669"/>
    <property type="project" value="InterPro"/>
</dbReference>
<name>A0A8H7BZD6_9FUNG</name>
<dbReference type="OrthoDB" id="73168at2759"/>